<keyword evidence="15" id="KW-0175">Coiled coil</keyword>
<evidence type="ECO:0000256" key="15">
    <source>
        <dbReference type="SAM" id="Coils"/>
    </source>
</evidence>
<keyword evidence="8" id="KW-0833">Ubl conjugation pathway</keyword>
<proteinExistence type="predicted"/>
<evidence type="ECO:0000256" key="7">
    <source>
        <dbReference type="ARBA" id="ARBA00022771"/>
    </source>
</evidence>
<dbReference type="EC" id="2.3.2.27" evidence="3"/>
<evidence type="ECO:0000313" key="19">
    <source>
        <dbReference type="Proteomes" id="UP001352852"/>
    </source>
</evidence>
<keyword evidence="10" id="KW-0862">Zinc</keyword>
<evidence type="ECO:0000256" key="4">
    <source>
        <dbReference type="ARBA" id="ARBA00022679"/>
    </source>
</evidence>
<evidence type="ECO:0000256" key="8">
    <source>
        <dbReference type="ARBA" id="ARBA00022786"/>
    </source>
</evidence>
<keyword evidence="9" id="KW-1000">Mitochondrion outer membrane</keyword>
<evidence type="ECO:0000256" key="16">
    <source>
        <dbReference type="SAM" id="Phobius"/>
    </source>
</evidence>
<organism evidence="18 19">
    <name type="scientific">Characodon lateralis</name>
    <dbReference type="NCBI Taxonomy" id="208331"/>
    <lineage>
        <taxon>Eukaryota</taxon>
        <taxon>Metazoa</taxon>
        <taxon>Chordata</taxon>
        <taxon>Craniata</taxon>
        <taxon>Vertebrata</taxon>
        <taxon>Euteleostomi</taxon>
        <taxon>Actinopterygii</taxon>
        <taxon>Neopterygii</taxon>
        <taxon>Teleostei</taxon>
        <taxon>Neoteleostei</taxon>
        <taxon>Acanthomorphata</taxon>
        <taxon>Ovalentaria</taxon>
        <taxon>Atherinomorphae</taxon>
        <taxon>Cyprinodontiformes</taxon>
        <taxon>Goodeidae</taxon>
        <taxon>Characodon</taxon>
    </lineage>
</organism>
<feature type="transmembrane region" description="Helical" evidence="16">
    <location>
        <begin position="295"/>
        <end position="317"/>
    </location>
</feature>
<evidence type="ECO:0000256" key="13">
    <source>
        <dbReference type="ARBA" id="ARBA00023136"/>
    </source>
</evidence>
<evidence type="ECO:0000313" key="18">
    <source>
        <dbReference type="EMBL" id="MED6289802.1"/>
    </source>
</evidence>
<name>A0ABU7ERG6_9TELE</name>
<evidence type="ECO:0000256" key="1">
    <source>
        <dbReference type="ARBA" id="ARBA00000900"/>
    </source>
</evidence>
<comment type="catalytic activity">
    <reaction evidence="1">
        <text>S-ubiquitinyl-[E2 ubiquitin-conjugating enzyme]-L-cysteine + [acceptor protein]-L-lysine = [E2 ubiquitin-conjugating enzyme]-L-cysteine + N(6)-ubiquitinyl-[acceptor protein]-L-lysine.</text>
        <dbReference type="EC" id="2.3.2.27"/>
    </reaction>
</comment>
<evidence type="ECO:0000256" key="12">
    <source>
        <dbReference type="ARBA" id="ARBA00023128"/>
    </source>
</evidence>
<evidence type="ECO:0000256" key="11">
    <source>
        <dbReference type="ARBA" id="ARBA00022989"/>
    </source>
</evidence>
<gene>
    <name evidence="18" type="ORF">CHARACLAT_006703</name>
</gene>
<dbReference type="PANTHER" id="PTHR12183">
    <property type="entry name" value="MITOCHONDRIAL UBIQUITIN LIGASE ACTIVATOR OF NFKB 1"/>
    <property type="match status" value="1"/>
</dbReference>
<dbReference type="InterPro" id="IPR013083">
    <property type="entry name" value="Znf_RING/FYVE/PHD"/>
</dbReference>
<dbReference type="InterPro" id="IPR051652">
    <property type="entry name" value="MDM2_MDM4_MUL1"/>
</dbReference>
<keyword evidence="12" id="KW-0496">Mitochondrion</keyword>
<dbReference type="PANTHER" id="PTHR12183:SF6">
    <property type="entry name" value="RING-TYPE E3 UBIQUITIN TRANSFERASE"/>
    <property type="match status" value="1"/>
</dbReference>
<comment type="subcellular location">
    <subcellularLocation>
        <location evidence="2">Mitochondrion outer membrane</location>
        <topology evidence="2">Multi-pass membrane protein</topology>
    </subcellularLocation>
</comment>
<keyword evidence="11 16" id="KW-1133">Transmembrane helix</keyword>
<evidence type="ECO:0000256" key="10">
    <source>
        <dbReference type="ARBA" id="ARBA00022833"/>
    </source>
</evidence>
<reference evidence="18 19" key="1">
    <citation type="submission" date="2021-06" db="EMBL/GenBank/DDBJ databases">
        <authorList>
            <person name="Palmer J.M."/>
        </authorList>
    </citation>
    <scope>NUCLEOTIDE SEQUENCE [LARGE SCALE GENOMIC DNA]</scope>
    <source>
        <strain evidence="18 19">CL_MEX2019</strain>
        <tissue evidence="18">Muscle</tissue>
    </source>
</reference>
<evidence type="ECO:0000256" key="3">
    <source>
        <dbReference type="ARBA" id="ARBA00012483"/>
    </source>
</evidence>
<feature type="domain" description="RING-type" evidence="17">
    <location>
        <begin position="369"/>
        <end position="406"/>
    </location>
</feature>
<dbReference type="InterPro" id="IPR022170">
    <property type="entry name" value="MUL1-like"/>
</dbReference>
<protein>
    <recommendedName>
        <fullName evidence="3">RING-type E3 ubiquitin transferase</fullName>
        <ecNumber evidence="3">2.3.2.27</ecNumber>
    </recommendedName>
</protein>
<dbReference type="EMBL" id="JAHUTJ010065929">
    <property type="protein sequence ID" value="MED6289802.1"/>
    <property type="molecule type" value="Genomic_DNA"/>
</dbReference>
<dbReference type="SUPFAM" id="SSF57850">
    <property type="entry name" value="RING/U-box"/>
    <property type="match status" value="1"/>
</dbReference>
<evidence type="ECO:0000256" key="14">
    <source>
        <dbReference type="PROSITE-ProRule" id="PRU00175"/>
    </source>
</evidence>
<dbReference type="Pfam" id="PF12483">
    <property type="entry name" value="GIDE"/>
    <property type="match status" value="1"/>
</dbReference>
<evidence type="ECO:0000256" key="2">
    <source>
        <dbReference type="ARBA" id="ARBA00004374"/>
    </source>
</evidence>
<keyword evidence="19" id="KW-1185">Reference proteome</keyword>
<keyword evidence="5 16" id="KW-0812">Transmembrane</keyword>
<feature type="coiled-coil region" evidence="15">
    <location>
        <begin position="329"/>
        <end position="356"/>
    </location>
</feature>
<evidence type="ECO:0000256" key="5">
    <source>
        <dbReference type="ARBA" id="ARBA00022692"/>
    </source>
</evidence>
<dbReference type="InterPro" id="IPR001841">
    <property type="entry name" value="Znf_RING"/>
</dbReference>
<comment type="caution">
    <text evidence="18">The sequence shown here is derived from an EMBL/GenBank/DDBJ whole genome shotgun (WGS) entry which is preliminary data.</text>
</comment>
<evidence type="ECO:0000259" key="17">
    <source>
        <dbReference type="PROSITE" id="PS50089"/>
    </source>
</evidence>
<keyword evidence="7 14" id="KW-0863">Zinc-finger</keyword>
<keyword evidence="6" id="KW-0479">Metal-binding</keyword>
<dbReference type="Pfam" id="PF13920">
    <property type="entry name" value="zf-C3HC4_3"/>
    <property type="match status" value="1"/>
</dbReference>
<dbReference type="Gene3D" id="3.30.40.10">
    <property type="entry name" value="Zinc/RING finger domain, C3HC4 (zinc finger)"/>
    <property type="match status" value="1"/>
</dbReference>
<keyword evidence="4" id="KW-0808">Transferase</keyword>
<dbReference type="Proteomes" id="UP001352852">
    <property type="component" value="Unassembled WGS sequence"/>
</dbReference>
<evidence type="ECO:0000256" key="6">
    <source>
        <dbReference type="ARBA" id="ARBA00022723"/>
    </source>
</evidence>
<sequence length="418" mass="46649">MLASSAATYMPLSDQMLVLPKCVKFSPHRGRRSGTLSPHTSSHFGAFIFSSRAVIGHPERMDGFSLTLPEAVCLGASLGLSGIFYYLHKQSRKAVKKLDNAPHVSIDGKLKDLLKVTPGARLQYAVVEGTVKPVDEPLTSQFHKDISGVLQKFTIKEHRLVWSSISRTWMDSERILHQRVNMVPFILVGSDKAAVKVQSPLQAEGVYTETTNEKFHPASYGFGELVGLYLSGEKSKGHLEIEEMLKVGTTLIGVGELILDTDGTLTLRPPSDNSQYFLSLKDFETLRNETDTIAVWWKALTVVSALAGTAVLLWVCLRFYRTVQVRWEQEQERKEFARLQAEAARLRANRANAEGTQDGANSNHMENVCVICLNEPRDCILLDCAHVCCCYVCFQALPQKTCPICRQNIVRVLPFYQS</sequence>
<dbReference type="PROSITE" id="PS50089">
    <property type="entry name" value="ZF_RING_2"/>
    <property type="match status" value="1"/>
</dbReference>
<accession>A0ABU7ERG6</accession>
<evidence type="ECO:0000256" key="9">
    <source>
        <dbReference type="ARBA" id="ARBA00022787"/>
    </source>
</evidence>
<keyword evidence="13 16" id="KW-0472">Membrane</keyword>